<dbReference type="Pfam" id="PF03476">
    <property type="entry name" value="MOSC_N"/>
    <property type="match status" value="1"/>
</dbReference>
<dbReference type="InterPro" id="IPR011037">
    <property type="entry name" value="Pyrv_Knase-like_insert_dom_sf"/>
</dbReference>
<keyword evidence="3" id="KW-1185">Reference proteome</keyword>
<gene>
    <name evidence="2" type="ORF">EYC98_14395</name>
</gene>
<dbReference type="InterPro" id="IPR052716">
    <property type="entry name" value="MOSC_domain"/>
</dbReference>
<evidence type="ECO:0000313" key="2">
    <source>
        <dbReference type="EMBL" id="MCX2982049.1"/>
    </source>
</evidence>
<dbReference type="InterPro" id="IPR005302">
    <property type="entry name" value="MoCF_Sase_C"/>
</dbReference>
<dbReference type="Pfam" id="PF03473">
    <property type="entry name" value="MOSC"/>
    <property type="match status" value="1"/>
</dbReference>
<dbReference type="EMBL" id="SHNN01000002">
    <property type="protein sequence ID" value="MCX2982049.1"/>
    <property type="molecule type" value="Genomic_DNA"/>
</dbReference>
<feature type="domain" description="MOSC" evidence="1">
    <location>
        <begin position="150"/>
        <end position="291"/>
    </location>
</feature>
<sequence length="327" mass="36831">MKIQIGTVKELWRYPVKSMQGELLQQAQIEKIGLIGDRSWAIRDEATNEINGVRKLPRLLNCTARFEGQPLPGQTGSDVPAVQVQLPDGTLFLSRDQQSSKLLSAYLKKEVSLQPVQPKSDKEFYRLKTLTGEQAMKKQFDARGGMPSLGSLSWSKMLELGSYVTPRGSLYDVYPLHILTSNSIAMLNSLEPEADFQPRRFRPNIYIESAQKSNNLDEFDWVGGALFIGDTVIKCESRTVRCSMPAQPQPGLEKDSKVLRTLEKHTERHLGINASVLRGGCIRDGDPVFWKPESRLSPRRYFQPVSDRIKNSLIQRGLKAIDDKAKS</sequence>
<reference evidence="2" key="1">
    <citation type="submission" date="2019-02" db="EMBL/GenBank/DDBJ databases">
        <authorList>
            <person name="Li S.-H."/>
        </authorList>
    </citation>
    <scope>NUCLEOTIDE SEQUENCE</scope>
    <source>
        <strain evidence="2">IMCC14734</strain>
    </source>
</reference>
<comment type="caution">
    <text evidence="2">The sequence shown here is derived from an EMBL/GenBank/DDBJ whole genome shotgun (WGS) entry which is preliminary data.</text>
</comment>
<evidence type="ECO:0000259" key="1">
    <source>
        <dbReference type="PROSITE" id="PS51340"/>
    </source>
</evidence>
<organism evidence="2 3">
    <name type="scientific">Candidatus Litorirhabdus singularis</name>
    <dbReference type="NCBI Taxonomy" id="2518993"/>
    <lineage>
        <taxon>Bacteria</taxon>
        <taxon>Pseudomonadati</taxon>
        <taxon>Pseudomonadota</taxon>
        <taxon>Gammaproteobacteria</taxon>
        <taxon>Cellvibrionales</taxon>
        <taxon>Halieaceae</taxon>
        <taxon>Candidatus Litorirhabdus</taxon>
    </lineage>
</organism>
<dbReference type="PANTHER" id="PTHR36930">
    <property type="entry name" value="METAL-SULFUR CLUSTER BIOSYNTHESIS PROTEINS YUAD-RELATED"/>
    <property type="match status" value="1"/>
</dbReference>
<dbReference type="Gene3D" id="2.40.33.20">
    <property type="entry name" value="PK beta-barrel domain-like"/>
    <property type="match status" value="1"/>
</dbReference>
<protein>
    <submittedName>
        <fullName evidence="2">MOSC domain-containing protein</fullName>
    </submittedName>
</protein>
<evidence type="ECO:0000313" key="3">
    <source>
        <dbReference type="Proteomes" id="UP001143362"/>
    </source>
</evidence>
<dbReference type="SUPFAM" id="SSF50800">
    <property type="entry name" value="PK beta-barrel domain-like"/>
    <property type="match status" value="1"/>
</dbReference>
<dbReference type="RefSeq" id="WP_279246044.1">
    <property type="nucleotide sequence ID" value="NZ_SHNN01000002.1"/>
</dbReference>
<accession>A0ABT3TKW0</accession>
<dbReference type="PANTHER" id="PTHR36930:SF1">
    <property type="entry name" value="MOSC DOMAIN-CONTAINING PROTEIN"/>
    <property type="match status" value="1"/>
</dbReference>
<dbReference type="PROSITE" id="PS51340">
    <property type="entry name" value="MOSC"/>
    <property type="match status" value="1"/>
</dbReference>
<dbReference type="InterPro" id="IPR005303">
    <property type="entry name" value="MOCOS_middle"/>
</dbReference>
<dbReference type="Proteomes" id="UP001143362">
    <property type="component" value="Unassembled WGS sequence"/>
</dbReference>
<proteinExistence type="predicted"/>
<name>A0ABT3TKW0_9GAMM</name>